<dbReference type="GO" id="GO:0016740">
    <property type="term" value="F:transferase activity"/>
    <property type="evidence" value="ECO:0007669"/>
    <property type="project" value="UniProtKB-KW"/>
</dbReference>
<sequence length="246" mass="27930">MTRRVAIVTPYHGEPLAWLAKAHASVRMQTHPATHILVGDGKPEAAIDAWDAQHIVLPAGHRDWGHTPRAIGALSAAGQGFDAIGFLDADNWLYPDHVSSLLAVQEKNDLEVASSLRVMHHVDGRLLHRCQLVDGIDTFDTNCLMIFPPAYSALSVFALVPPRVRYIADRWVSIWLKRRQHRFGSSRMGTVAYRVRYKYFYDTSTLPMPTENIVDLKIPHPRELRQWWLALPPDERDFHMRVMGAS</sequence>
<evidence type="ECO:0000259" key="1">
    <source>
        <dbReference type="Pfam" id="PF00535"/>
    </source>
</evidence>
<keyword evidence="2" id="KW-0808">Transferase</keyword>
<dbReference type="InterPro" id="IPR029044">
    <property type="entry name" value="Nucleotide-diphossugar_trans"/>
</dbReference>
<comment type="caution">
    <text evidence="2">The sequence shown here is derived from an EMBL/GenBank/DDBJ whole genome shotgun (WGS) entry which is preliminary data.</text>
</comment>
<dbReference type="Pfam" id="PF00535">
    <property type="entry name" value="Glycos_transf_2"/>
    <property type="match status" value="1"/>
</dbReference>
<feature type="domain" description="Glycosyltransferase 2-like" evidence="1">
    <location>
        <begin position="7"/>
        <end position="131"/>
    </location>
</feature>
<organism evidence="2 3">
    <name type="scientific">Stella humosa</name>
    <dbReference type="NCBI Taxonomy" id="94"/>
    <lineage>
        <taxon>Bacteria</taxon>
        <taxon>Pseudomonadati</taxon>
        <taxon>Pseudomonadota</taxon>
        <taxon>Alphaproteobacteria</taxon>
        <taxon>Rhodospirillales</taxon>
        <taxon>Stellaceae</taxon>
        <taxon>Stella</taxon>
    </lineage>
</organism>
<dbReference type="InterPro" id="IPR001173">
    <property type="entry name" value="Glyco_trans_2-like"/>
</dbReference>
<dbReference type="RefSeq" id="WP_123694580.1">
    <property type="nucleotide sequence ID" value="NZ_AP019700.1"/>
</dbReference>
<proteinExistence type="predicted"/>
<accession>A0A3N1KYX0</accession>
<dbReference type="Proteomes" id="UP000278222">
    <property type="component" value="Unassembled WGS sequence"/>
</dbReference>
<dbReference type="EMBL" id="RJKX01000017">
    <property type="protein sequence ID" value="ROP83386.1"/>
    <property type="molecule type" value="Genomic_DNA"/>
</dbReference>
<gene>
    <name evidence="2" type="ORF">EDC65_4920</name>
</gene>
<dbReference type="Gene3D" id="3.90.550.10">
    <property type="entry name" value="Spore Coat Polysaccharide Biosynthesis Protein SpsA, Chain A"/>
    <property type="match status" value="1"/>
</dbReference>
<dbReference type="AlphaFoldDB" id="A0A3N1KYX0"/>
<reference evidence="2 3" key="1">
    <citation type="submission" date="2018-11" db="EMBL/GenBank/DDBJ databases">
        <title>Genomic Encyclopedia of Type Strains, Phase IV (KMG-IV): sequencing the most valuable type-strain genomes for metagenomic binning, comparative biology and taxonomic classification.</title>
        <authorList>
            <person name="Goeker M."/>
        </authorList>
    </citation>
    <scope>NUCLEOTIDE SEQUENCE [LARGE SCALE GENOMIC DNA]</scope>
    <source>
        <strain evidence="2 3">DSM 5900</strain>
    </source>
</reference>
<evidence type="ECO:0000313" key="3">
    <source>
        <dbReference type="Proteomes" id="UP000278222"/>
    </source>
</evidence>
<evidence type="ECO:0000313" key="2">
    <source>
        <dbReference type="EMBL" id="ROP83386.1"/>
    </source>
</evidence>
<dbReference type="SUPFAM" id="SSF53448">
    <property type="entry name" value="Nucleotide-diphospho-sugar transferases"/>
    <property type="match status" value="1"/>
</dbReference>
<dbReference type="CDD" id="cd00761">
    <property type="entry name" value="Glyco_tranf_GTA_type"/>
    <property type="match status" value="1"/>
</dbReference>
<keyword evidence="3" id="KW-1185">Reference proteome</keyword>
<protein>
    <submittedName>
        <fullName evidence="2">Glycosyl transferase family 2</fullName>
    </submittedName>
</protein>
<dbReference type="OrthoDB" id="7210585at2"/>
<name>A0A3N1KYX0_9PROT</name>